<evidence type="ECO:0000313" key="3">
    <source>
        <dbReference type="Proteomes" id="UP001055940"/>
    </source>
</evidence>
<dbReference type="CDD" id="cd00093">
    <property type="entry name" value="HTH_XRE"/>
    <property type="match status" value="1"/>
</dbReference>
<dbReference type="Proteomes" id="UP001055940">
    <property type="component" value="Chromosome"/>
</dbReference>
<gene>
    <name evidence="2" type="ORF">NE857_19155</name>
</gene>
<protein>
    <submittedName>
        <fullName evidence="2">Helix-turn-helix domain-containing protein</fullName>
    </submittedName>
</protein>
<dbReference type="EMBL" id="CP099837">
    <property type="protein sequence ID" value="USY17459.1"/>
    <property type="molecule type" value="Genomic_DNA"/>
</dbReference>
<dbReference type="InterPro" id="IPR010982">
    <property type="entry name" value="Lambda_DNA-bd_dom_sf"/>
</dbReference>
<proteinExistence type="predicted"/>
<keyword evidence="3" id="KW-1185">Reference proteome</keyword>
<evidence type="ECO:0000259" key="1">
    <source>
        <dbReference type="SMART" id="SM00530"/>
    </source>
</evidence>
<reference evidence="2" key="1">
    <citation type="submission" date="2022-06" db="EMBL/GenBank/DDBJ databases">
        <authorList>
            <person name="Ping M."/>
        </authorList>
    </citation>
    <scope>NUCLEOTIDE SEQUENCE</scope>
    <source>
        <strain evidence="2">JCM11759T</strain>
    </source>
</reference>
<feature type="domain" description="HTH cro/C1-type" evidence="1">
    <location>
        <begin position="6"/>
        <end position="61"/>
    </location>
</feature>
<dbReference type="RefSeq" id="WP_254417029.1">
    <property type="nucleotide sequence ID" value="NZ_BAAAJB010000069.1"/>
</dbReference>
<name>A0ABY5CZY6_9ACTN</name>
<sequence length="251" mass="27444">MPPNERLRICLEQSGHTAASLAARVGTDPKTVARWISTGRVPHRRNAHAVARALGEDVFHLWPELEGTGNGPATASEVVRVYPDRGSVPAGLWYELLETAKENVDVLVYAGLFLSDNRASLPRLLERKAEEGLCVRILLGDPDSEAVARRGGEEGVGSAMAARIDLATASLGSVFTRRGITVRLHGTTLYNSLFRFDDNLLVNAHVYGFPAAHNPVMHLRRTPEPGLFGHYMSSFAKVWELGTPASREKRS</sequence>
<dbReference type="Gene3D" id="1.10.260.40">
    <property type="entry name" value="lambda repressor-like DNA-binding domains"/>
    <property type="match status" value="1"/>
</dbReference>
<dbReference type="SUPFAM" id="SSF47413">
    <property type="entry name" value="lambda repressor-like DNA-binding domains"/>
    <property type="match status" value="1"/>
</dbReference>
<dbReference type="InterPro" id="IPR001387">
    <property type="entry name" value="Cro/C1-type_HTH"/>
</dbReference>
<dbReference type="SMART" id="SM00530">
    <property type="entry name" value="HTH_XRE"/>
    <property type="match status" value="1"/>
</dbReference>
<evidence type="ECO:0000313" key="2">
    <source>
        <dbReference type="EMBL" id="USY17459.1"/>
    </source>
</evidence>
<accession>A0ABY5CZY6</accession>
<organism evidence="2 3">
    <name type="scientific">Nocardiopsis exhalans</name>
    <dbReference type="NCBI Taxonomy" id="163604"/>
    <lineage>
        <taxon>Bacteria</taxon>
        <taxon>Bacillati</taxon>
        <taxon>Actinomycetota</taxon>
        <taxon>Actinomycetes</taxon>
        <taxon>Streptosporangiales</taxon>
        <taxon>Nocardiopsidaceae</taxon>
        <taxon>Nocardiopsis</taxon>
    </lineage>
</organism>